<dbReference type="SUPFAM" id="SSF52317">
    <property type="entry name" value="Class I glutamine amidotransferase-like"/>
    <property type="match status" value="1"/>
</dbReference>
<proteinExistence type="predicted"/>
<dbReference type="Gene3D" id="3.20.20.140">
    <property type="entry name" value="Metal-dependent hydrolases"/>
    <property type="match status" value="1"/>
</dbReference>
<dbReference type="Gene3D" id="3.40.50.880">
    <property type="match status" value="1"/>
</dbReference>
<dbReference type="AlphaFoldDB" id="A0A0A2FFM7"/>
<dbReference type="InterPro" id="IPR029062">
    <property type="entry name" value="Class_I_gatase-like"/>
</dbReference>
<dbReference type="PANTHER" id="PTHR10443:SF12">
    <property type="entry name" value="DIPEPTIDASE"/>
    <property type="match status" value="1"/>
</dbReference>
<dbReference type="GO" id="GO:0070573">
    <property type="term" value="F:metallodipeptidase activity"/>
    <property type="evidence" value="ECO:0007669"/>
    <property type="project" value="InterPro"/>
</dbReference>
<dbReference type="CDD" id="cd01301">
    <property type="entry name" value="rDP_like"/>
    <property type="match status" value="1"/>
</dbReference>
<dbReference type="eggNOG" id="COG2355">
    <property type="taxonomic scope" value="Bacteria"/>
</dbReference>
<keyword evidence="4" id="KW-1185">Reference proteome</keyword>
<evidence type="ECO:0000313" key="3">
    <source>
        <dbReference type="Proteomes" id="UP000030136"/>
    </source>
</evidence>
<gene>
    <name evidence="2" type="primary">puuD</name>
    <name evidence="1" type="ORF">HQ38_02870</name>
    <name evidence="2" type="ORF">NCTC12858_01393</name>
</gene>
<reference evidence="1 3" key="1">
    <citation type="submission" date="2014-08" db="EMBL/GenBank/DDBJ databases">
        <title>Porphyromonas crevioricanis strain:COT-253_OH1447 Genome sequencing.</title>
        <authorList>
            <person name="Wallis C."/>
            <person name="Deusch O."/>
            <person name="O'Flynn C."/>
            <person name="Davis I."/>
            <person name="Jospin G."/>
            <person name="Darling A.E."/>
            <person name="Coil D.A."/>
            <person name="Alexiev A."/>
            <person name="Horsfall A."/>
            <person name="Kirkwood N."/>
            <person name="Harris S."/>
            <person name="Eisen J.A."/>
        </authorList>
    </citation>
    <scope>NUCLEOTIDE SEQUENCE [LARGE SCALE GENOMIC DNA]</scope>
    <source>
        <strain evidence="3">COT-253 OH1447</strain>
        <strain evidence="1">COT-253_OH1447</strain>
    </source>
</reference>
<dbReference type="Pfam" id="PF01244">
    <property type="entry name" value="Peptidase_M19"/>
    <property type="match status" value="1"/>
</dbReference>
<dbReference type="Proteomes" id="UP000249300">
    <property type="component" value="Chromosome 1"/>
</dbReference>
<evidence type="ECO:0000313" key="1">
    <source>
        <dbReference type="EMBL" id="KGN95916.1"/>
    </source>
</evidence>
<evidence type="ECO:0000313" key="2">
    <source>
        <dbReference type="EMBL" id="SQH73532.1"/>
    </source>
</evidence>
<dbReference type="PROSITE" id="PS51273">
    <property type="entry name" value="GATASE_TYPE_1"/>
    <property type="match status" value="1"/>
</dbReference>
<dbReference type="EMBL" id="LS483447">
    <property type="protein sequence ID" value="SQH73532.1"/>
    <property type="molecule type" value="Genomic_DNA"/>
</dbReference>
<dbReference type="CDD" id="cd01745">
    <property type="entry name" value="GATase1_2"/>
    <property type="match status" value="1"/>
</dbReference>
<evidence type="ECO:0000313" key="4">
    <source>
        <dbReference type="Proteomes" id="UP000249300"/>
    </source>
</evidence>
<dbReference type="EMBL" id="JQJC01000009">
    <property type="protein sequence ID" value="KGN95916.1"/>
    <property type="molecule type" value="Genomic_DNA"/>
</dbReference>
<dbReference type="SUPFAM" id="SSF51556">
    <property type="entry name" value="Metallo-dependent hydrolases"/>
    <property type="match status" value="1"/>
</dbReference>
<dbReference type="InterPro" id="IPR008257">
    <property type="entry name" value="Pept_M19"/>
</dbReference>
<sequence>MPGLMPDEGLYRKIEQTRSKCLRTASPTGGSPRIGISANYNDILGSCLSRAYSDAVIQAGGTPFILPLTDDEAVIETYLDSIDGLLVSGGGDIYPYYLSEDAKQHLGEVCPERDRYDLELIRLAARRNIPIFGICRGHQLLAAAFGGTIYQDIYSQYQTSSSVLGHNPKLPKQQYAHRILLDKRPDSLLSRLLYPQGELWVNSLHHQAVKSVPPKFTETAVALDGINEAMEAYPEKAIFSVQWHPEQMIYGGVDKERQSSLFTHLIEEADLYRRARTIHRHVAVVDSHVDTPMHFEKSPRFDLDTDCLVDLPKMQAGHVDAVLMAAYLPQGDLSDSDFSKVEQNATRLLEGIHALSRLAPDKLCIARAPIDILRAKRRGRKAIMPVIENGYAIGNDLSLLRKYKELGVAYITLCHNGDNQLCDSSSRSCQTHKGLSSLGRYAIAEMNRLGIAIDVSHAADSTISQVLECSKAPILASHSSVRALADHPRNLPDELIRAIAQKGGVIQVCLYPGFLNKEADKATLFDAVDHIEYIIELVGIEAVGIGSDFDGGTDLPGCRNEADLIRITIELLRRGHSTAELKAILGGNLLRLISEVQSIGYKLMPNDL</sequence>
<dbReference type="InterPro" id="IPR011697">
    <property type="entry name" value="Peptidase_C26"/>
</dbReference>
<dbReference type="GO" id="GO:0033969">
    <property type="term" value="F:gamma-glutamyl-gamma-aminobutyrate hydrolase activity"/>
    <property type="evidence" value="ECO:0007669"/>
    <property type="project" value="UniProtKB-EC"/>
</dbReference>
<dbReference type="EC" id="3.5.1.94" evidence="2"/>
<accession>A0A0A2FFM7</accession>
<dbReference type="GO" id="GO:0006508">
    <property type="term" value="P:proteolysis"/>
    <property type="evidence" value="ECO:0007669"/>
    <property type="project" value="InterPro"/>
</dbReference>
<dbReference type="InterPro" id="IPR032466">
    <property type="entry name" value="Metal_Hydrolase"/>
</dbReference>
<protein>
    <submittedName>
        <fullName evidence="2">Gamma-glutamyl-gamma-aminobutyrate hydrolase PuuD</fullName>
        <ecNumber evidence="2">3.5.1.94</ecNumber>
    </submittedName>
</protein>
<reference evidence="2 4" key="2">
    <citation type="submission" date="2018-06" db="EMBL/GenBank/DDBJ databases">
        <authorList>
            <consortium name="Pathogen Informatics"/>
            <person name="Doyle S."/>
        </authorList>
    </citation>
    <scope>NUCLEOTIDE SEQUENCE [LARGE SCALE GENOMIC DNA]</scope>
    <source>
        <strain evidence="2 4">NCTC12858</strain>
    </source>
</reference>
<dbReference type="PROSITE" id="PS51365">
    <property type="entry name" value="RENAL_DIPEPTIDASE_2"/>
    <property type="match status" value="1"/>
</dbReference>
<keyword evidence="2" id="KW-0378">Hydrolase</keyword>
<dbReference type="RefSeq" id="WP_023938628.1">
    <property type="nucleotide sequence ID" value="NZ_FUXH01000004.1"/>
</dbReference>
<dbReference type="Proteomes" id="UP000030136">
    <property type="component" value="Unassembled WGS sequence"/>
</dbReference>
<dbReference type="STRING" id="393921.HQ45_09170"/>
<name>A0A0A2FFM7_9PORP</name>
<dbReference type="eggNOG" id="COG2071">
    <property type="taxonomic scope" value="Bacteria"/>
</dbReference>
<dbReference type="PANTHER" id="PTHR10443">
    <property type="entry name" value="MICROSOMAL DIPEPTIDASE"/>
    <property type="match status" value="1"/>
</dbReference>
<organism evidence="2 4">
    <name type="scientific">Porphyromonas crevioricanis</name>
    <dbReference type="NCBI Taxonomy" id="393921"/>
    <lineage>
        <taxon>Bacteria</taxon>
        <taxon>Pseudomonadati</taxon>
        <taxon>Bacteroidota</taxon>
        <taxon>Bacteroidia</taxon>
        <taxon>Bacteroidales</taxon>
        <taxon>Porphyromonadaceae</taxon>
        <taxon>Porphyromonas</taxon>
    </lineage>
</organism>
<dbReference type="Pfam" id="PF07722">
    <property type="entry name" value="Peptidase_C26"/>
    <property type="match status" value="1"/>
</dbReference>
<dbReference type="KEGG" id="pcre:NCTC12858_01393"/>